<dbReference type="EMBL" id="CP121310">
    <property type="protein sequence ID" value="WFP94914.1"/>
    <property type="molecule type" value="Genomic_DNA"/>
</dbReference>
<sequence>MAASLADGKLCSAGDVRHAMTHLMPSMAPCWERPLEEYAATVFDAVKGQAACSVRLHAMELLCRCVERAARRSGFADEEARRASHQLMSAPVLQTGPHCLLLPEPVALYTHLFSLMGLEAHRLEWYITYHASTVSFAEKAKKGPGWLWLEGEALNVFGLPRRRMDSSSVCGLSGPYRFALSNAHGQSVPNAAAAHLLSELPSGEFASAADAIRDANQMLWRRKLSSSVKLLQLDDLDIADLVADHLEDPASWLSAGFIRNRAVAESVLDTIDQLNSGPWKGWLRRTTDFFWGTDKGRIVPLRLRDNVLATKNRPDFEVQFRPESLVAALRHRVLVPSLFMVFLVTSIMPGVRVLGGCRQVIYYPLMRYLAAKAVARSGELELWEDMRRDRLPGVWGHRVLKPDGADPLGKIRLLDSAAALLSRYRKMPLVQTAGDLASFTSDPLWADLLANTERGIINSASTEWQWSGL</sequence>
<protein>
    <submittedName>
        <fullName evidence="1">Uncharacterized protein</fullName>
    </submittedName>
</protein>
<keyword evidence="2" id="KW-1185">Reference proteome</keyword>
<dbReference type="Proteomes" id="UP001214094">
    <property type="component" value="Plasmid unnamedB"/>
</dbReference>
<reference evidence="1 2" key="1">
    <citation type="submission" date="2023-03" db="EMBL/GenBank/DDBJ databases">
        <title>Comparative genome and transcriptome analysis combination mining strategies for increasing vitamin B12 production of Ensifer adhaerens strain.</title>
        <authorList>
            <person name="Yongheng L."/>
        </authorList>
    </citation>
    <scope>NUCLEOTIDE SEQUENCE [LARGE SCALE GENOMIC DNA]</scope>
    <source>
        <strain evidence="1 2">Casida A-T305</strain>
        <plasmid evidence="1 2">unnamedB</plasmid>
    </source>
</reference>
<organism evidence="1 2">
    <name type="scientific">Ensifer adhaerens</name>
    <name type="common">Sinorhizobium morelense</name>
    <dbReference type="NCBI Taxonomy" id="106592"/>
    <lineage>
        <taxon>Bacteria</taxon>
        <taxon>Pseudomonadati</taxon>
        <taxon>Pseudomonadota</taxon>
        <taxon>Alphaproteobacteria</taxon>
        <taxon>Hyphomicrobiales</taxon>
        <taxon>Rhizobiaceae</taxon>
        <taxon>Sinorhizobium/Ensifer group</taxon>
        <taxon>Ensifer</taxon>
    </lineage>
</organism>
<evidence type="ECO:0000313" key="1">
    <source>
        <dbReference type="EMBL" id="WFP94914.1"/>
    </source>
</evidence>
<gene>
    <name evidence="1" type="ORF">P4B07_34665</name>
</gene>
<geneLocation type="plasmid" evidence="1 2">
    <name>unnamedB</name>
</geneLocation>
<proteinExistence type="predicted"/>
<evidence type="ECO:0000313" key="2">
    <source>
        <dbReference type="Proteomes" id="UP001214094"/>
    </source>
</evidence>
<accession>A0ABY8HU93</accession>
<dbReference type="RefSeq" id="WP_234798845.1">
    <property type="nucleotide sequence ID" value="NZ_CP015882.1"/>
</dbReference>
<name>A0ABY8HU93_ENSAD</name>
<keyword evidence="1" id="KW-0614">Plasmid</keyword>
<dbReference type="GeneID" id="29522865"/>